<reference evidence="4" key="1">
    <citation type="submission" date="2016-04" db="EMBL/GenBank/DDBJ databases">
        <title>Draft genome sequence of Paludibacter jiangxiensis strain NM7.</title>
        <authorList>
            <person name="Qiu Y."/>
            <person name="Matsuura N."/>
            <person name="Ohashi A."/>
            <person name="Tourlousse M.D."/>
            <person name="Sekiguchi Y."/>
        </authorList>
    </citation>
    <scope>NUCLEOTIDE SEQUENCE [LARGE SCALE GENOMIC DNA]</scope>
    <source>
        <strain evidence="4">NM7</strain>
    </source>
</reference>
<dbReference type="RefSeq" id="WP_068705158.1">
    <property type="nucleotide sequence ID" value="NZ_BDCR01000004.1"/>
</dbReference>
<dbReference type="EMBL" id="BDCR01000004">
    <property type="protein sequence ID" value="GAT63708.1"/>
    <property type="molecule type" value="Genomic_DNA"/>
</dbReference>
<dbReference type="Pfam" id="PF07883">
    <property type="entry name" value="Cupin_2"/>
    <property type="match status" value="1"/>
</dbReference>
<evidence type="ECO:0000313" key="4">
    <source>
        <dbReference type="Proteomes" id="UP000076586"/>
    </source>
</evidence>
<dbReference type="InterPro" id="IPR013096">
    <property type="entry name" value="Cupin_2"/>
</dbReference>
<dbReference type="OrthoDB" id="9804028at2"/>
<dbReference type="Proteomes" id="UP000076586">
    <property type="component" value="Unassembled WGS sequence"/>
</dbReference>
<dbReference type="InterPro" id="IPR014710">
    <property type="entry name" value="RmlC-like_jellyroll"/>
</dbReference>
<comment type="caution">
    <text evidence="3">The sequence shown here is derived from an EMBL/GenBank/DDBJ whole genome shotgun (WGS) entry which is preliminary data.</text>
</comment>
<keyword evidence="4" id="KW-1185">Reference proteome</keyword>
<sequence>MKSIEKIAENKNYAAINLGNLEEILQYSLIHPVSKREIEGKVFVKDATGATGTEISFNMLPPRTEVPYFHIHNKNEETYIFLKGAGFYQVDDDCFPIKEGSVVRVAPKGNRGMCNTSDEPMIYIAIQSKENSLEEHTTADGTRIPTEPKWR</sequence>
<feature type="domain" description="Cupin type-2" evidence="2">
    <location>
        <begin position="60"/>
        <end position="126"/>
    </location>
</feature>
<dbReference type="SUPFAM" id="SSF51182">
    <property type="entry name" value="RmlC-like cupins"/>
    <property type="match status" value="1"/>
</dbReference>
<dbReference type="PANTHER" id="PTHR35848:SF6">
    <property type="entry name" value="CUPIN TYPE-2 DOMAIN-CONTAINING PROTEIN"/>
    <property type="match status" value="1"/>
</dbReference>
<accession>A0A171AGV3</accession>
<evidence type="ECO:0000313" key="3">
    <source>
        <dbReference type="EMBL" id="GAT63708.1"/>
    </source>
</evidence>
<dbReference type="PANTHER" id="PTHR35848">
    <property type="entry name" value="OXALATE-BINDING PROTEIN"/>
    <property type="match status" value="1"/>
</dbReference>
<keyword evidence="1" id="KW-0479">Metal-binding</keyword>
<dbReference type="InterPro" id="IPR011051">
    <property type="entry name" value="RmlC_Cupin_sf"/>
</dbReference>
<dbReference type="CDD" id="cd06985">
    <property type="entry name" value="cupin_BF4112"/>
    <property type="match status" value="1"/>
</dbReference>
<organism evidence="3 4">
    <name type="scientific">Paludibacter jiangxiensis</name>
    <dbReference type="NCBI Taxonomy" id="681398"/>
    <lineage>
        <taxon>Bacteria</taxon>
        <taxon>Pseudomonadati</taxon>
        <taxon>Bacteroidota</taxon>
        <taxon>Bacteroidia</taxon>
        <taxon>Bacteroidales</taxon>
        <taxon>Paludibacteraceae</taxon>
        <taxon>Paludibacter</taxon>
    </lineage>
</organism>
<dbReference type="AlphaFoldDB" id="A0A171AGV3"/>
<protein>
    <submittedName>
        <fullName evidence="3">Cupin domain-containing protein</fullName>
    </submittedName>
</protein>
<evidence type="ECO:0000259" key="2">
    <source>
        <dbReference type="Pfam" id="PF07883"/>
    </source>
</evidence>
<gene>
    <name evidence="3" type="ORF">PJIAN_4249</name>
</gene>
<proteinExistence type="predicted"/>
<reference evidence="4" key="2">
    <citation type="journal article" date="2017" name="Genome Announc.">
        <title>Draft genome sequence of Paludibacter jiangxiensis NM7(T), a propionate-producing fermentative bacterium.</title>
        <authorList>
            <person name="Qiu Y.-L."/>
            <person name="Tourlousse D.M."/>
            <person name="Matsuura N."/>
            <person name="Ohashi A."/>
            <person name="Sekiguchi Y."/>
        </authorList>
    </citation>
    <scope>NUCLEOTIDE SEQUENCE [LARGE SCALE GENOMIC DNA]</scope>
    <source>
        <strain evidence="4">NM7</strain>
    </source>
</reference>
<evidence type="ECO:0000256" key="1">
    <source>
        <dbReference type="ARBA" id="ARBA00022723"/>
    </source>
</evidence>
<dbReference type="STRING" id="681398.PJIAN_4249"/>
<dbReference type="Gene3D" id="2.60.120.10">
    <property type="entry name" value="Jelly Rolls"/>
    <property type="match status" value="1"/>
</dbReference>
<dbReference type="InterPro" id="IPR051610">
    <property type="entry name" value="GPI/OXD"/>
</dbReference>
<name>A0A171AGV3_9BACT</name>
<dbReference type="GO" id="GO:0046872">
    <property type="term" value="F:metal ion binding"/>
    <property type="evidence" value="ECO:0007669"/>
    <property type="project" value="UniProtKB-KW"/>
</dbReference>